<dbReference type="Pfam" id="PF01047">
    <property type="entry name" value="MarR"/>
    <property type="match status" value="1"/>
</dbReference>
<dbReference type="GO" id="GO:0006950">
    <property type="term" value="P:response to stress"/>
    <property type="evidence" value="ECO:0007669"/>
    <property type="project" value="TreeGrafter"/>
</dbReference>
<sequence length="151" mass="17419">MNNTIDRQTVDAALFAFLKSIYLFEKREFDLFGIAWDEVYLLQLLVRYPGICITQLSDKLCVKKFVISRMLTRLEKAGLTSRESGHTDKRIVNIYITKAGKSKLEDIEAYNYKTVCAQFDKLSENSLRTLLHSISNLDELLNLTDTETIIE</sequence>
<organism evidence="1 2">
    <name type="scientific">Anaerocolumna cellulosilytica</name>
    <dbReference type="NCBI Taxonomy" id="433286"/>
    <lineage>
        <taxon>Bacteria</taxon>
        <taxon>Bacillati</taxon>
        <taxon>Bacillota</taxon>
        <taxon>Clostridia</taxon>
        <taxon>Lachnospirales</taxon>
        <taxon>Lachnospiraceae</taxon>
        <taxon>Anaerocolumna</taxon>
    </lineage>
</organism>
<accession>A0A6S6R4A3</accession>
<dbReference type="SUPFAM" id="SSF46785">
    <property type="entry name" value="Winged helix' DNA-binding domain"/>
    <property type="match status" value="1"/>
</dbReference>
<dbReference type="PANTHER" id="PTHR33164:SF43">
    <property type="entry name" value="HTH-TYPE TRANSCRIPTIONAL REPRESSOR YETL"/>
    <property type="match status" value="1"/>
</dbReference>
<reference evidence="1 2" key="1">
    <citation type="journal article" date="2016" name="Int. J. Syst. Evol. Microbiol.">
        <title>Descriptions of Anaerotaenia torta gen. nov., sp. nov. and Anaerocolumna cellulosilytica gen. nov., sp. nov. isolated from a methanogenic reactor of cattle waste.</title>
        <authorList>
            <person name="Uek A."/>
            <person name="Ohtaki Y."/>
            <person name="Kaku N."/>
            <person name="Ueki K."/>
        </authorList>
    </citation>
    <scope>NUCLEOTIDE SEQUENCE [LARGE SCALE GENOMIC DNA]</scope>
    <source>
        <strain evidence="1 2">SN021</strain>
    </source>
</reference>
<dbReference type="GO" id="GO:0003700">
    <property type="term" value="F:DNA-binding transcription factor activity"/>
    <property type="evidence" value="ECO:0007669"/>
    <property type="project" value="InterPro"/>
</dbReference>
<proteinExistence type="predicted"/>
<gene>
    <name evidence="1" type="ORF">acsn021_15100</name>
</gene>
<dbReference type="InterPro" id="IPR036388">
    <property type="entry name" value="WH-like_DNA-bd_sf"/>
</dbReference>
<dbReference type="InterPro" id="IPR000835">
    <property type="entry name" value="HTH_MarR-typ"/>
</dbReference>
<dbReference type="KEGG" id="acel:acsn021_15100"/>
<dbReference type="PROSITE" id="PS50995">
    <property type="entry name" value="HTH_MARR_2"/>
    <property type="match status" value="1"/>
</dbReference>
<keyword evidence="2" id="KW-1185">Reference proteome</keyword>
<dbReference type="InterPro" id="IPR039422">
    <property type="entry name" value="MarR/SlyA-like"/>
</dbReference>
<dbReference type="SMART" id="SM00347">
    <property type="entry name" value="HTH_MARR"/>
    <property type="match status" value="1"/>
</dbReference>
<protein>
    <submittedName>
        <fullName evidence="1">Uncharacterized protein</fullName>
    </submittedName>
</protein>
<evidence type="ECO:0000313" key="1">
    <source>
        <dbReference type="EMBL" id="BCJ93941.1"/>
    </source>
</evidence>
<evidence type="ECO:0000313" key="2">
    <source>
        <dbReference type="Proteomes" id="UP000515561"/>
    </source>
</evidence>
<name>A0A6S6R4A3_9FIRM</name>
<dbReference type="RefSeq" id="WP_184093561.1">
    <property type="nucleotide sequence ID" value="NZ_AP023367.1"/>
</dbReference>
<dbReference type="PANTHER" id="PTHR33164">
    <property type="entry name" value="TRANSCRIPTIONAL REGULATOR, MARR FAMILY"/>
    <property type="match status" value="1"/>
</dbReference>
<dbReference type="EMBL" id="AP023367">
    <property type="protein sequence ID" value="BCJ93941.1"/>
    <property type="molecule type" value="Genomic_DNA"/>
</dbReference>
<dbReference type="AlphaFoldDB" id="A0A6S6R4A3"/>
<dbReference type="Proteomes" id="UP000515561">
    <property type="component" value="Chromosome"/>
</dbReference>
<dbReference type="InterPro" id="IPR036390">
    <property type="entry name" value="WH_DNA-bd_sf"/>
</dbReference>
<dbReference type="Gene3D" id="1.10.10.10">
    <property type="entry name" value="Winged helix-like DNA-binding domain superfamily/Winged helix DNA-binding domain"/>
    <property type="match status" value="1"/>
</dbReference>